<dbReference type="GO" id="GO:0030145">
    <property type="term" value="F:manganese ion binding"/>
    <property type="evidence" value="ECO:0007669"/>
    <property type="project" value="UniProtKB-UniRule"/>
</dbReference>
<feature type="binding site" evidence="8">
    <location>
        <position position="61"/>
    </location>
    <ligand>
        <name>Mn(2+)</name>
        <dbReference type="ChEBI" id="CHEBI:29035"/>
    </ligand>
</feature>
<evidence type="ECO:0000256" key="5">
    <source>
        <dbReference type="ARBA" id="ARBA00022723"/>
    </source>
</evidence>
<keyword evidence="5 7" id="KW-0479">Metal-binding</keyword>
<evidence type="ECO:0000256" key="3">
    <source>
        <dbReference type="ARBA" id="ARBA00022523"/>
    </source>
</evidence>
<comment type="caution">
    <text evidence="11">The sequence shown here is derived from an EMBL/GenBank/DDBJ whole genome shotgun (WGS) entry which is preliminary data.</text>
</comment>
<dbReference type="Proteomes" id="UP001370490">
    <property type="component" value="Unassembled WGS sequence"/>
</dbReference>
<dbReference type="InterPro" id="IPR014710">
    <property type="entry name" value="RmlC-like_jellyroll"/>
</dbReference>
<feature type="binding site" evidence="7">
    <location>
        <position position="51"/>
    </location>
    <ligand>
        <name>oxalate</name>
        <dbReference type="ChEBI" id="CHEBI:30623"/>
    </ligand>
</feature>
<evidence type="ECO:0000256" key="7">
    <source>
        <dbReference type="PIRSR" id="PIRSR601929-1"/>
    </source>
</evidence>
<feature type="binding site" evidence="7">
    <location>
        <position position="61"/>
    </location>
    <ligand>
        <name>oxalate</name>
        <dbReference type="ChEBI" id="CHEBI:30623"/>
    </ligand>
</feature>
<evidence type="ECO:0000256" key="2">
    <source>
        <dbReference type="ARBA" id="ARBA00007456"/>
    </source>
</evidence>
<name>A0AAN8YWV4_9MAGN</name>
<dbReference type="InterPro" id="IPR006045">
    <property type="entry name" value="Cupin_1"/>
</dbReference>
<comment type="subcellular location">
    <subcellularLocation>
        <location evidence="1 9">Secreted</location>
        <location evidence="1 9">Extracellular space</location>
        <location evidence="1 9">Apoplast</location>
    </subcellularLocation>
</comment>
<evidence type="ECO:0000256" key="4">
    <source>
        <dbReference type="ARBA" id="ARBA00022525"/>
    </source>
</evidence>
<dbReference type="InterPro" id="IPR011051">
    <property type="entry name" value="RmlC_Cupin_sf"/>
</dbReference>
<dbReference type="Gene3D" id="2.60.120.10">
    <property type="entry name" value="Jelly Rolls"/>
    <property type="match status" value="1"/>
</dbReference>
<keyword evidence="3 9" id="KW-0052">Apoplast</keyword>
<keyword evidence="12" id="KW-1185">Reference proteome</keyword>
<evidence type="ECO:0000256" key="6">
    <source>
        <dbReference type="ARBA" id="ARBA00023211"/>
    </source>
</evidence>
<dbReference type="Pfam" id="PF00190">
    <property type="entry name" value="Cupin_1"/>
    <property type="match status" value="1"/>
</dbReference>
<evidence type="ECO:0000256" key="8">
    <source>
        <dbReference type="PIRSR" id="PIRSR601929-2"/>
    </source>
</evidence>
<dbReference type="GO" id="GO:0048046">
    <property type="term" value="C:apoplast"/>
    <property type="evidence" value="ECO:0007669"/>
    <property type="project" value="UniProtKB-SubCell"/>
</dbReference>
<evidence type="ECO:0000259" key="10">
    <source>
        <dbReference type="Pfam" id="PF00190"/>
    </source>
</evidence>
<dbReference type="InterPro" id="IPR001929">
    <property type="entry name" value="Germin"/>
</dbReference>
<protein>
    <recommendedName>
        <fullName evidence="9">Germin-like protein</fullName>
    </recommendedName>
</protein>
<feature type="domain" description="Cupin type-1" evidence="10">
    <location>
        <begin position="13"/>
        <end position="101"/>
    </location>
</feature>
<sequence length="134" mass="14473">MITRSGQHIKCNNTSNTIGSKVTPVFLAQLPLLNNLGISMASLDYAISGINLCHTRQHAMEIFMVLGGSIKVGFSCSNPENDLITKALNKGNVFVFPVGLSSLRMECWDSKCCDLAALSGQNSKFLFKNGNSTN</sequence>
<dbReference type="PRINTS" id="PR00325">
    <property type="entry name" value="GERMIN"/>
</dbReference>
<organism evidence="11 12">
    <name type="scientific">Dillenia turbinata</name>
    <dbReference type="NCBI Taxonomy" id="194707"/>
    <lineage>
        <taxon>Eukaryota</taxon>
        <taxon>Viridiplantae</taxon>
        <taxon>Streptophyta</taxon>
        <taxon>Embryophyta</taxon>
        <taxon>Tracheophyta</taxon>
        <taxon>Spermatophyta</taxon>
        <taxon>Magnoliopsida</taxon>
        <taxon>eudicotyledons</taxon>
        <taxon>Gunneridae</taxon>
        <taxon>Pentapetalae</taxon>
        <taxon>Dilleniales</taxon>
        <taxon>Dilleniaceae</taxon>
        <taxon>Dillenia</taxon>
    </lineage>
</organism>
<dbReference type="AlphaFoldDB" id="A0AAN8YWV4"/>
<comment type="similarity">
    <text evidence="2 9">Belongs to the germin family.</text>
</comment>
<keyword evidence="6 7" id="KW-0464">Manganese</keyword>
<gene>
    <name evidence="11" type="ORF">RJ641_018852</name>
</gene>
<evidence type="ECO:0000313" key="11">
    <source>
        <dbReference type="EMBL" id="KAK6915991.1"/>
    </source>
</evidence>
<reference evidence="11 12" key="1">
    <citation type="submission" date="2023-12" db="EMBL/GenBank/DDBJ databases">
        <title>A high-quality genome assembly for Dillenia turbinata (Dilleniales).</title>
        <authorList>
            <person name="Chanderbali A."/>
        </authorList>
    </citation>
    <scope>NUCLEOTIDE SEQUENCE [LARGE SCALE GENOMIC DNA]</scope>
    <source>
        <strain evidence="11">LSX21</strain>
        <tissue evidence="11">Leaf</tissue>
    </source>
</reference>
<accession>A0AAN8YWV4</accession>
<feature type="binding site" evidence="8">
    <location>
        <position position="54"/>
    </location>
    <ligand>
        <name>Mn(2+)</name>
        <dbReference type="ChEBI" id="CHEBI:29035"/>
    </ligand>
</feature>
<evidence type="ECO:0000313" key="12">
    <source>
        <dbReference type="Proteomes" id="UP001370490"/>
    </source>
</evidence>
<dbReference type="PANTHER" id="PTHR31238">
    <property type="entry name" value="GERMIN-LIKE PROTEIN SUBFAMILY 3 MEMBER 3"/>
    <property type="match status" value="1"/>
</dbReference>
<keyword evidence="4 9" id="KW-0964">Secreted</keyword>
<proteinExistence type="inferred from homology"/>
<dbReference type="EMBL" id="JBAMMX010000024">
    <property type="protein sequence ID" value="KAK6915991.1"/>
    <property type="molecule type" value="Genomic_DNA"/>
</dbReference>
<evidence type="ECO:0000256" key="1">
    <source>
        <dbReference type="ARBA" id="ARBA00004271"/>
    </source>
</evidence>
<dbReference type="SUPFAM" id="SSF51182">
    <property type="entry name" value="RmlC-like cupins"/>
    <property type="match status" value="1"/>
</dbReference>
<evidence type="ECO:0000256" key="9">
    <source>
        <dbReference type="RuleBase" id="RU366015"/>
    </source>
</evidence>